<reference evidence="1 2" key="1">
    <citation type="submission" date="2024-09" db="EMBL/GenBank/DDBJ databases">
        <authorList>
            <person name="Sun Q."/>
            <person name="Mori K."/>
        </authorList>
    </citation>
    <scope>NUCLEOTIDE SEQUENCE [LARGE SCALE GENOMIC DNA]</scope>
    <source>
        <strain evidence="1 2">JCM 3323</strain>
    </source>
</reference>
<comment type="caution">
    <text evidence="1">The sequence shown here is derived from an EMBL/GenBank/DDBJ whole genome shotgun (WGS) entry which is preliminary data.</text>
</comment>
<evidence type="ECO:0000313" key="2">
    <source>
        <dbReference type="Proteomes" id="UP001589646"/>
    </source>
</evidence>
<keyword evidence="2" id="KW-1185">Reference proteome</keyword>
<evidence type="ECO:0000313" key="1">
    <source>
        <dbReference type="EMBL" id="MFB9531276.1"/>
    </source>
</evidence>
<dbReference type="Proteomes" id="UP001589646">
    <property type="component" value="Unassembled WGS sequence"/>
</dbReference>
<sequence length="48" mass="5474">MDLKTLREVAQMSDPVERARILSRLMTEEQGFNVVVDVSKALVRSAQR</sequence>
<accession>A0ABV5Q715</accession>
<name>A0ABV5Q715_9ACTN</name>
<organism evidence="1 2">
    <name type="scientific">Nonomuraea roseola</name>
    <dbReference type="NCBI Taxonomy" id="46179"/>
    <lineage>
        <taxon>Bacteria</taxon>
        <taxon>Bacillati</taxon>
        <taxon>Actinomycetota</taxon>
        <taxon>Actinomycetes</taxon>
        <taxon>Streptosporangiales</taxon>
        <taxon>Streptosporangiaceae</taxon>
        <taxon>Nonomuraea</taxon>
    </lineage>
</organism>
<dbReference type="RefSeq" id="WP_346116842.1">
    <property type="nucleotide sequence ID" value="NZ_BAAAXC010000004.1"/>
</dbReference>
<protein>
    <submittedName>
        <fullName evidence="1">Uncharacterized protein</fullName>
    </submittedName>
</protein>
<dbReference type="EMBL" id="JBHMCE010000010">
    <property type="protein sequence ID" value="MFB9531276.1"/>
    <property type="molecule type" value="Genomic_DNA"/>
</dbReference>
<proteinExistence type="predicted"/>
<gene>
    <name evidence="1" type="ORF">ACFFRN_32150</name>
</gene>